<accession>A0A2A6CQB5</accession>
<dbReference type="PANTHER" id="PTHR22718:SF25">
    <property type="entry name" value="G-PROTEIN COUPLED RECEPTORS FAMILY 1 PROFILE DOMAIN-CONTAINING PROTEIN"/>
    <property type="match status" value="1"/>
</dbReference>
<reference evidence="2" key="1">
    <citation type="journal article" date="2008" name="Nat. Genet.">
        <title>The Pristionchus pacificus genome provides a unique perspective on nematode lifestyle and parasitism.</title>
        <authorList>
            <person name="Dieterich C."/>
            <person name="Clifton S.W."/>
            <person name="Schuster L.N."/>
            <person name="Chinwalla A."/>
            <person name="Delehaunty K."/>
            <person name="Dinkelacker I."/>
            <person name="Fulton L."/>
            <person name="Fulton R."/>
            <person name="Godfrey J."/>
            <person name="Minx P."/>
            <person name="Mitreva M."/>
            <person name="Roeseler W."/>
            <person name="Tian H."/>
            <person name="Witte H."/>
            <person name="Yang S.P."/>
            <person name="Wilson R.K."/>
            <person name="Sommer R.J."/>
        </authorList>
    </citation>
    <scope>NUCLEOTIDE SEQUENCE [LARGE SCALE GENOMIC DNA]</scope>
    <source>
        <strain evidence="2">PS312</strain>
    </source>
</reference>
<dbReference type="EnsemblMetazoa" id="PPA41821.1">
    <property type="protein sequence ID" value="PPA41821.1"/>
    <property type="gene ID" value="WBGene00280190"/>
</dbReference>
<keyword evidence="2" id="KW-1185">Reference proteome</keyword>
<sequence length="169" mass="19405">MVLVYLVESKNMSYNLHLAHLSSYGTGVVALRDTAKYTGQLIFESVFGILVALSNITTMTVFVVGWKTLFKNDFNIILANLVVCTSLKAFVELGFVVPYYVLQSDGIPKNQGYFTMRYEYIIFNISVFADYGTELERLVINLVLRYYILLHAYCYQSPHRSKRNFSWSS</sequence>
<gene>
    <name evidence="1" type="primary">WBGene00280190</name>
</gene>
<protein>
    <submittedName>
        <fullName evidence="1">Uncharacterized protein</fullName>
    </submittedName>
</protein>
<evidence type="ECO:0000313" key="1">
    <source>
        <dbReference type="EnsemblMetazoa" id="PPA41821.1"/>
    </source>
</evidence>
<dbReference type="PANTHER" id="PTHR22718">
    <property type="entry name" value="SERPENTINE RECEPTOR, CLASS X"/>
    <property type="match status" value="1"/>
</dbReference>
<accession>A0A8R1YW24</accession>
<name>A0A2A6CQB5_PRIPA</name>
<dbReference type="AlphaFoldDB" id="A0A2A6CQB5"/>
<evidence type="ECO:0000313" key="2">
    <source>
        <dbReference type="Proteomes" id="UP000005239"/>
    </source>
</evidence>
<organism evidence="1 2">
    <name type="scientific">Pristionchus pacificus</name>
    <name type="common">Parasitic nematode worm</name>
    <dbReference type="NCBI Taxonomy" id="54126"/>
    <lineage>
        <taxon>Eukaryota</taxon>
        <taxon>Metazoa</taxon>
        <taxon>Ecdysozoa</taxon>
        <taxon>Nematoda</taxon>
        <taxon>Chromadorea</taxon>
        <taxon>Rhabditida</taxon>
        <taxon>Rhabditina</taxon>
        <taxon>Diplogasteromorpha</taxon>
        <taxon>Diplogasteroidea</taxon>
        <taxon>Neodiplogasteridae</taxon>
        <taxon>Pristionchus</taxon>
    </lineage>
</organism>
<dbReference type="Proteomes" id="UP000005239">
    <property type="component" value="Unassembled WGS sequence"/>
</dbReference>
<proteinExistence type="predicted"/>
<reference evidence="1" key="2">
    <citation type="submission" date="2022-06" db="UniProtKB">
        <authorList>
            <consortium name="EnsemblMetazoa"/>
        </authorList>
    </citation>
    <scope>IDENTIFICATION</scope>
    <source>
        <strain evidence="1">PS312</strain>
    </source>
</reference>